<evidence type="ECO:0000256" key="1">
    <source>
        <dbReference type="ARBA" id="ARBA00004123"/>
    </source>
</evidence>
<feature type="compositionally biased region" description="Polar residues" evidence="11">
    <location>
        <begin position="828"/>
        <end position="846"/>
    </location>
</feature>
<dbReference type="SUPFAM" id="SSF54695">
    <property type="entry name" value="POZ domain"/>
    <property type="match status" value="1"/>
</dbReference>
<evidence type="ECO:0000256" key="3">
    <source>
        <dbReference type="ARBA" id="ARBA00022737"/>
    </source>
</evidence>
<name>A0AAW1ULN8_9CUCU</name>
<feature type="compositionally biased region" description="Basic and acidic residues" evidence="11">
    <location>
        <begin position="1032"/>
        <end position="1048"/>
    </location>
</feature>
<comment type="caution">
    <text evidence="14">The sequence shown here is derived from an EMBL/GenBank/DDBJ whole genome shotgun (WGS) entry which is preliminary data.</text>
</comment>
<feature type="compositionally biased region" description="Polar residues" evidence="11">
    <location>
        <begin position="1136"/>
        <end position="1153"/>
    </location>
</feature>
<dbReference type="PROSITE" id="PS00028">
    <property type="entry name" value="ZINC_FINGER_C2H2_1"/>
    <property type="match status" value="2"/>
</dbReference>
<feature type="domain" description="BTB" evidence="12">
    <location>
        <begin position="30"/>
        <end position="98"/>
    </location>
</feature>
<dbReference type="PROSITE" id="PS50157">
    <property type="entry name" value="ZINC_FINGER_C2H2_2"/>
    <property type="match status" value="2"/>
</dbReference>
<dbReference type="Pfam" id="PF00651">
    <property type="entry name" value="BTB"/>
    <property type="match status" value="1"/>
</dbReference>
<comment type="subcellular location">
    <subcellularLocation>
        <location evidence="1">Nucleus</location>
    </subcellularLocation>
</comment>
<evidence type="ECO:0000259" key="13">
    <source>
        <dbReference type="PROSITE" id="PS50157"/>
    </source>
</evidence>
<evidence type="ECO:0000259" key="12">
    <source>
        <dbReference type="PROSITE" id="PS50097"/>
    </source>
</evidence>
<feature type="domain" description="C2H2-type" evidence="13">
    <location>
        <begin position="441"/>
        <end position="468"/>
    </location>
</feature>
<dbReference type="InterPro" id="IPR013087">
    <property type="entry name" value="Znf_C2H2_type"/>
</dbReference>
<evidence type="ECO:0000256" key="6">
    <source>
        <dbReference type="ARBA" id="ARBA00023015"/>
    </source>
</evidence>
<keyword evidence="2" id="KW-0479">Metal-binding</keyword>
<evidence type="ECO:0000313" key="14">
    <source>
        <dbReference type="EMBL" id="KAK9884531.1"/>
    </source>
</evidence>
<dbReference type="SMART" id="SM00225">
    <property type="entry name" value="BTB"/>
    <property type="match status" value="1"/>
</dbReference>
<evidence type="ECO:0000256" key="8">
    <source>
        <dbReference type="ARBA" id="ARBA00023163"/>
    </source>
</evidence>
<keyword evidence="5" id="KW-0862">Zinc</keyword>
<dbReference type="InterPro" id="IPR011333">
    <property type="entry name" value="SKP1/BTB/POZ_sf"/>
</dbReference>
<evidence type="ECO:0000256" key="4">
    <source>
        <dbReference type="ARBA" id="ARBA00022771"/>
    </source>
</evidence>
<dbReference type="SMART" id="SM00355">
    <property type="entry name" value="ZnF_C2H2"/>
    <property type="match status" value="5"/>
</dbReference>
<keyword evidence="8" id="KW-0804">Transcription</keyword>
<dbReference type="GO" id="GO:0005634">
    <property type="term" value="C:nucleus"/>
    <property type="evidence" value="ECO:0007669"/>
    <property type="project" value="UniProtKB-SubCell"/>
</dbReference>
<sequence length="1205" mass="136372">MGESKIVRVDNWGVFFLQRLQLFFSKTDYCDLTLQFQGNVQLKVHRLVLNACTEYFELLEHSDRLIDDNVILMPEILQTDVVVPIINFMYTGVLDFPMGLYHKLYQAADLLHMTVLTKLLDAQRQPIHASKTETAEKNKPYKASGSLGKSVSSVSTALNKKVAAKNNFSELPAPLPGRKLPVWKRKTVLPNTSIAGYSRSEQRVRSDPLALEGAAKPTRFEWPEDDIELPSLDTMDISGFGDISYTSKPLLREDDVKPIVYSQTEINKKYVKEELSEMNKEDIHVSDGFNKVLAEKRKIISPENDISPKRIKIVENEKDTTISVISSENSVNFDPTKIVSEILKKYPTLVKKNKNIKLKIVTKQKEKNSSKTNDLTKGIPSPKEVEVTDNSVKIPNLSPKDKNTWFCKFCSENNGKPMEFLLYYLYRKHMADVHNIKFDHRICKYCGISFARGDLLSYHLYTKHGIKPAENQVFPSCPHCPYVAISNQALQTHKSKHQKSDMQCSECKLAFISREALSSHIRVTGHMGKTRKNIYDCQYCRNRSQSALSLFYHIRTNHEAEGIRDGIIGLDEIDPEESYHLEEGDHVEEGEAEGEYIIPEINSPSNKVKIISDVKVPVTQSVNRTEHEALDHNKVQTSVPTSIATSLGLLDIVVLDESQPFILQNQEDQSVENRTEYILPQIGTRNIRTDGLESTTDELVMVLTDQDYKDGHSAITSENSNIVVLYSHPADGQQGQFITSQGNLMVNSDTGLLEIRNGATIATTSSSQIVMADSESNIETIEMIQREIHGDQTLKQEPIYEEEHKPQISNIEEKDPSNLHSDEVIQQSNEQNLSSEEQAVTQTTHDSQIEKESVLVSDSEPQKLDDAVIESAPEIMEKENSIEEVEIVNNVIEESVEIPVGESDKSIEELNEPVAPQELNETVEELDESINDSQIVKDTNTTEKEQPESLNTSMEFQTEVGIPFNEYDNSLVENIEIESNSESHTLQQKTNIVEMEVENIEKEETEEDILRKETPKVEKLSADIFEQNSTTMKEDSEKSCSNEKDLEKPYSPTDNPIDMECELESNLDLNEKQDSESVNDTENGVEITHCEIESDNQDSIGVSCDIETDNHDSMEISQCEIETDVQDNDDNSQSSLGPTQTVQEDNIQENSSDSPEEATKISILDDWEDTDSQQSENKTKLVKKKAQETVHKLMDDWEEEEPVEK</sequence>
<evidence type="ECO:0000256" key="10">
    <source>
        <dbReference type="PROSITE-ProRule" id="PRU00042"/>
    </source>
</evidence>
<evidence type="ECO:0000256" key="11">
    <source>
        <dbReference type="SAM" id="MobiDB-lite"/>
    </source>
</evidence>
<keyword evidence="3" id="KW-0677">Repeat</keyword>
<feature type="region of interest" description="Disordered" evidence="11">
    <location>
        <begin position="1021"/>
        <end position="1187"/>
    </location>
</feature>
<dbReference type="AlphaFoldDB" id="A0AAW1ULN8"/>
<evidence type="ECO:0000313" key="15">
    <source>
        <dbReference type="Proteomes" id="UP001431783"/>
    </source>
</evidence>
<dbReference type="GO" id="GO:0008270">
    <property type="term" value="F:zinc ion binding"/>
    <property type="evidence" value="ECO:0007669"/>
    <property type="project" value="UniProtKB-KW"/>
</dbReference>
<keyword evidence="6" id="KW-0805">Transcription regulation</keyword>
<dbReference type="PANTHER" id="PTHR46105">
    <property type="entry name" value="AGAP004733-PA"/>
    <property type="match status" value="1"/>
</dbReference>
<dbReference type="PANTHER" id="PTHR46105:SF5">
    <property type="entry name" value="ZINC FINGER AND BTB DOMAIN-CONTAINING PROTEIN 44 ISOFORM X1"/>
    <property type="match status" value="1"/>
</dbReference>
<feature type="domain" description="C2H2-type" evidence="13">
    <location>
        <begin position="502"/>
        <end position="531"/>
    </location>
</feature>
<dbReference type="GO" id="GO:0000978">
    <property type="term" value="F:RNA polymerase II cis-regulatory region sequence-specific DNA binding"/>
    <property type="evidence" value="ECO:0007669"/>
    <property type="project" value="TreeGrafter"/>
</dbReference>
<organism evidence="14 15">
    <name type="scientific">Henosepilachna vigintioctopunctata</name>
    <dbReference type="NCBI Taxonomy" id="420089"/>
    <lineage>
        <taxon>Eukaryota</taxon>
        <taxon>Metazoa</taxon>
        <taxon>Ecdysozoa</taxon>
        <taxon>Arthropoda</taxon>
        <taxon>Hexapoda</taxon>
        <taxon>Insecta</taxon>
        <taxon>Pterygota</taxon>
        <taxon>Neoptera</taxon>
        <taxon>Endopterygota</taxon>
        <taxon>Coleoptera</taxon>
        <taxon>Polyphaga</taxon>
        <taxon>Cucujiformia</taxon>
        <taxon>Coccinelloidea</taxon>
        <taxon>Coccinellidae</taxon>
        <taxon>Epilachninae</taxon>
        <taxon>Epilachnini</taxon>
        <taxon>Henosepilachna</taxon>
    </lineage>
</organism>
<evidence type="ECO:0008006" key="16">
    <source>
        <dbReference type="Google" id="ProtNLM"/>
    </source>
</evidence>
<dbReference type="Gene3D" id="3.30.160.60">
    <property type="entry name" value="Classic Zinc Finger"/>
    <property type="match status" value="2"/>
</dbReference>
<evidence type="ECO:0000256" key="7">
    <source>
        <dbReference type="ARBA" id="ARBA00023125"/>
    </source>
</evidence>
<dbReference type="InterPro" id="IPR000210">
    <property type="entry name" value="BTB/POZ_dom"/>
</dbReference>
<feature type="region of interest" description="Disordered" evidence="11">
    <location>
        <begin position="926"/>
        <end position="954"/>
    </location>
</feature>
<gene>
    <name evidence="14" type="ORF">WA026_007373</name>
</gene>
<feature type="compositionally biased region" description="Acidic residues" evidence="11">
    <location>
        <begin position="1121"/>
        <end position="1130"/>
    </location>
</feature>
<keyword evidence="15" id="KW-1185">Reference proteome</keyword>
<dbReference type="PROSITE" id="PS50097">
    <property type="entry name" value="BTB"/>
    <property type="match status" value="1"/>
</dbReference>
<accession>A0AAW1ULN8</accession>
<dbReference type="EMBL" id="JARQZJ010000093">
    <property type="protein sequence ID" value="KAK9884531.1"/>
    <property type="molecule type" value="Genomic_DNA"/>
</dbReference>
<evidence type="ECO:0000256" key="9">
    <source>
        <dbReference type="ARBA" id="ARBA00023242"/>
    </source>
</evidence>
<dbReference type="GO" id="GO:0000981">
    <property type="term" value="F:DNA-binding transcription factor activity, RNA polymerase II-specific"/>
    <property type="evidence" value="ECO:0007669"/>
    <property type="project" value="TreeGrafter"/>
</dbReference>
<dbReference type="InterPro" id="IPR050457">
    <property type="entry name" value="ZnFinger_BTB_dom_contain"/>
</dbReference>
<keyword evidence="4 10" id="KW-0863">Zinc-finger</keyword>
<evidence type="ECO:0000256" key="5">
    <source>
        <dbReference type="ARBA" id="ARBA00022833"/>
    </source>
</evidence>
<keyword evidence="7" id="KW-0238">DNA-binding</keyword>
<feature type="region of interest" description="Disordered" evidence="11">
    <location>
        <begin position="828"/>
        <end position="860"/>
    </location>
</feature>
<dbReference type="Gene3D" id="3.30.710.10">
    <property type="entry name" value="Potassium Channel Kv1.1, Chain A"/>
    <property type="match status" value="1"/>
</dbReference>
<keyword evidence="9" id="KW-0539">Nucleus</keyword>
<protein>
    <recommendedName>
        <fullName evidence="16">Centrosome-associated zinc finger protein CP190</fullName>
    </recommendedName>
</protein>
<evidence type="ECO:0000256" key="2">
    <source>
        <dbReference type="ARBA" id="ARBA00022723"/>
    </source>
</evidence>
<proteinExistence type="predicted"/>
<dbReference type="Proteomes" id="UP001431783">
    <property type="component" value="Unassembled WGS sequence"/>
</dbReference>
<reference evidence="14 15" key="1">
    <citation type="submission" date="2023-03" db="EMBL/GenBank/DDBJ databases">
        <title>Genome insight into feeding habits of ladybird beetles.</title>
        <authorList>
            <person name="Li H.-S."/>
            <person name="Huang Y.-H."/>
            <person name="Pang H."/>
        </authorList>
    </citation>
    <scope>NUCLEOTIDE SEQUENCE [LARGE SCALE GENOMIC DNA]</scope>
    <source>
        <strain evidence="14">SYSU_2023b</strain>
        <tissue evidence="14">Whole body</tissue>
    </source>
</reference>